<proteinExistence type="predicted"/>
<keyword evidence="2" id="KW-0732">Signal</keyword>
<gene>
    <name evidence="3" type="ORF">KC19_12G140900</name>
</gene>
<reference evidence="3" key="1">
    <citation type="submission" date="2020-06" db="EMBL/GenBank/DDBJ databases">
        <title>WGS assembly of Ceratodon purpureus strain R40.</title>
        <authorList>
            <person name="Carey S.B."/>
            <person name="Jenkins J."/>
            <person name="Shu S."/>
            <person name="Lovell J.T."/>
            <person name="Sreedasyam A."/>
            <person name="Maumus F."/>
            <person name="Tiley G.P."/>
            <person name="Fernandez-Pozo N."/>
            <person name="Barry K."/>
            <person name="Chen C."/>
            <person name="Wang M."/>
            <person name="Lipzen A."/>
            <person name="Daum C."/>
            <person name="Saski C.A."/>
            <person name="Payton A.C."/>
            <person name="Mcbreen J.C."/>
            <person name="Conrad R.E."/>
            <person name="Kollar L.M."/>
            <person name="Olsson S."/>
            <person name="Huttunen S."/>
            <person name="Landis J.B."/>
            <person name="Wickett N.J."/>
            <person name="Johnson M.G."/>
            <person name="Rensing S.A."/>
            <person name="Grimwood J."/>
            <person name="Schmutz J."/>
            <person name="Mcdaniel S.F."/>
        </authorList>
    </citation>
    <scope>NUCLEOTIDE SEQUENCE</scope>
    <source>
        <strain evidence="3">R40</strain>
    </source>
</reference>
<name>A0A8T0G9B2_CERPU</name>
<evidence type="ECO:0000256" key="2">
    <source>
        <dbReference type="SAM" id="SignalP"/>
    </source>
</evidence>
<accession>A0A8T0G9B2</accession>
<keyword evidence="4" id="KW-1185">Reference proteome</keyword>
<dbReference type="AlphaFoldDB" id="A0A8T0G9B2"/>
<evidence type="ECO:0000313" key="3">
    <source>
        <dbReference type="EMBL" id="KAG0555057.1"/>
    </source>
</evidence>
<protein>
    <submittedName>
        <fullName evidence="3">Uncharacterized protein</fullName>
    </submittedName>
</protein>
<dbReference type="EMBL" id="CM026433">
    <property type="protein sequence ID" value="KAG0555057.1"/>
    <property type="molecule type" value="Genomic_DNA"/>
</dbReference>
<feature type="signal peptide" evidence="2">
    <location>
        <begin position="1"/>
        <end position="22"/>
    </location>
</feature>
<comment type="caution">
    <text evidence="3">The sequence shown here is derived from an EMBL/GenBank/DDBJ whole genome shotgun (WGS) entry which is preliminary data.</text>
</comment>
<dbReference type="Proteomes" id="UP000822688">
    <property type="component" value="Chromosome 12"/>
</dbReference>
<organism evidence="3 4">
    <name type="scientific">Ceratodon purpureus</name>
    <name type="common">Fire moss</name>
    <name type="synonym">Dicranum purpureum</name>
    <dbReference type="NCBI Taxonomy" id="3225"/>
    <lineage>
        <taxon>Eukaryota</taxon>
        <taxon>Viridiplantae</taxon>
        <taxon>Streptophyta</taxon>
        <taxon>Embryophyta</taxon>
        <taxon>Bryophyta</taxon>
        <taxon>Bryophytina</taxon>
        <taxon>Bryopsida</taxon>
        <taxon>Dicranidae</taxon>
        <taxon>Pseudoditrichales</taxon>
        <taxon>Ditrichaceae</taxon>
        <taxon>Ceratodon</taxon>
    </lineage>
</organism>
<feature type="region of interest" description="Disordered" evidence="1">
    <location>
        <begin position="22"/>
        <end position="51"/>
    </location>
</feature>
<evidence type="ECO:0000313" key="4">
    <source>
        <dbReference type="Proteomes" id="UP000822688"/>
    </source>
</evidence>
<evidence type="ECO:0000256" key="1">
    <source>
        <dbReference type="SAM" id="MobiDB-lite"/>
    </source>
</evidence>
<feature type="chain" id="PRO_5035795999" evidence="2">
    <location>
        <begin position="23"/>
        <end position="83"/>
    </location>
</feature>
<feature type="compositionally biased region" description="Low complexity" evidence="1">
    <location>
        <begin position="22"/>
        <end position="41"/>
    </location>
</feature>
<sequence>MNSRNRLRMYSIAAIIVTAITATEPSVSSSSRAPPTSPTKSQPTLLTITKHPYINPSSPLWYTQPPIQPINLANLKPSDSSQN</sequence>